<dbReference type="Pfam" id="PF01428">
    <property type="entry name" value="zf-AN1"/>
    <property type="match status" value="2"/>
</dbReference>
<evidence type="ECO:0000256" key="1">
    <source>
        <dbReference type="ARBA" id="ARBA00022723"/>
    </source>
</evidence>
<dbReference type="Pfam" id="PF25403">
    <property type="entry name" value="zf-C2H2_ZFAND2"/>
    <property type="match status" value="1"/>
</dbReference>
<evidence type="ECO:0000256" key="2">
    <source>
        <dbReference type="ARBA" id="ARBA00022737"/>
    </source>
</evidence>
<evidence type="ECO:0000256" key="3">
    <source>
        <dbReference type="ARBA" id="ARBA00022771"/>
    </source>
</evidence>
<keyword evidence="4" id="KW-0862">Zinc</keyword>
<protein>
    <recommendedName>
        <fullName evidence="7">AN1-type domain-containing protein</fullName>
    </recommendedName>
</protein>
<evidence type="ECO:0000256" key="6">
    <source>
        <dbReference type="SAM" id="MobiDB-lite"/>
    </source>
</evidence>
<dbReference type="InterPro" id="IPR035896">
    <property type="entry name" value="AN1-like_Znf"/>
</dbReference>
<dbReference type="PANTHER" id="PTHR14677:SF20">
    <property type="entry name" value="ZINC FINGER AN1-TYPE CONTAINING 2A-RELATED"/>
    <property type="match status" value="1"/>
</dbReference>
<keyword evidence="1" id="KW-0479">Metal-binding</keyword>
<dbReference type="InterPro" id="IPR057357">
    <property type="entry name" value="Znf-C2H2_ZFAND2A/B"/>
</dbReference>
<feature type="region of interest" description="Disordered" evidence="6">
    <location>
        <begin position="132"/>
        <end position="167"/>
    </location>
</feature>
<sequence>MEFDDIGGHCTVKDCRVHDYLPVSCNACRKVFCGEHFSYAAHGCVRGENRRKGLANSTLECSLCQEVVVVRKGEDPDAELARHIARGCGSKKKNQMCNASGCKTREIVPIQCKRCLKQYCFSHRIELDHECSGPPASSSRLWDARQKPKVPASKAARVPAKKVLGNQQLAKNQRQNLLIASPRKS</sequence>
<evidence type="ECO:0000256" key="4">
    <source>
        <dbReference type="ARBA" id="ARBA00022833"/>
    </source>
</evidence>
<keyword evidence="2" id="KW-0677">Repeat</keyword>
<dbReference type="Gene3D" id="4.10.1110.10">
    <property type="entry name" value="AN1-like Zinc finger"/>
    <property type="match status" value="2"/>
</dbReference>
<dbReference type="PANTHER" id="PTHR14677">
    <property type="entry name" value="ARSENITE INDUCUBLE RNA ASSOCIATED PROTEIN AIP-1-RELATED"/>
    <property type="match status" value="1"/>
</dbReference>
<gene>
    <name evidence="8" type="ORF">RMAR00112_LOCUS16412</name>
</gene>
<proteinExistence type="predicted"/>
<dbReference type="PROSITE" id="PS51039">
    <property type="entry name" value="ZF_AN1"/>
    <property type="match status" value="2"/>
</dbReference>
<keyword evidence="3 5" id="KW-0863">Zinc-finger</keyword>
<dbReference type="SMART" id="SM00154">
    <property type="entry name" value="ZnF_AN1"/>
    <property type="match status" value="2"/>
</dbReference>
<feature type="domain" description="AN1-type" evidence="7">
    <location>
        <begin position="4"/>
        <end position="52"/>
    </location>
</feature>
<dbReference type="SUPFAM" id="SSF118310">
    <property type="entry name" value="AN1-like Zinc finger"/>
    <property type="match status" value="2"/>
</dbReference>
<organism evidence="8">
    <name type="scientific">Rhodosorus marinus</name>
    <dbReference type="NCBI Taxonomy" id="101924"/>
    <lineage>
        <taxon>Eukaryota</taxon>
        <taxon>Rhodophyta</taxon>
        <taxon>Stylonematophyceae</taxon>
        <taxon>Stylonematales</taxon>
        <taxon>Stylonemataceae</taxon>
        <taxon>Rhodosorus</taxon>
    </lineage>
</organism>
<dbReference type="InterPro" id="IPR000058">
    <property type="entry name" value="Znf_AN1"/>
</dbReference>
<name>A0A7S3EF68_9RHOD</name>
<dbReference type="AlphaFoldDB" id="A0A7S3EF68"/>
<evidence type="ECO:0000256" key="5">
    <source>
        <dbReference type="PROSITE-ProRule" id="PRU00449"/>
    </source>
</evidence>
<accession>A0A7S3EF68</accession>
<dbReference type="GO" id="GO:0008270">
    <property type="term" value="F:zinc ion binding"/>
    <property type="evidence" value="ECO:0007669"/>
    <property type="project" value="UniProtKB-KW"/>
</dbReference>
<dbReference type="GO" id="GO:0005737">
    <property type="term" value="C:cytoplasm"/>
    <property type="evidence" value="ECO:0007669"/>
    <property type="project" value="TreeGrafter"/>
</dbReference>
<reference evidence="8" key="1">
    <citation type="submission" date="2021-01" db="EMBL/GenBank/DDBJ databases">
        <authorList>
            <person name="Corre E."/>
            <person name="Pelletier E."/>
            <person name="Niang G."/>
            <person name="Scheremetjew M."/>
            <person name="Finn R."/>
            <person name="Kale V."/>
            <person name="Holt S."/>
            <person name="Cochrane G."/>
            <person name="Meng A."/>
            <person name="Brown T."/>
            <person name="Cohen L."/>
        </authorList>
    </citation>
    <scope>NUCLEOTIDE SEQUENCE</scope>
    <source>
        <strain evidence="8">CCMP 769</strain>
    </source>
</reference>
<feature type="domain" description="AN1-type" evidence="7">
    <location>
        <begin position="91"/>
        <end position="139"/>
    </location>
</feature>
<evidence type="ECO:0000313" key="8">
    <source>
        <dbReference type="EMBL" id="CAE0048423.1"/>
    </source>
</evidence>
<evidence type="ECO:0000259" key="7">
    <source>
        <dbReference type="PROSITE" id="PS51039"/>
    </source>
</evidence>
<dbReference type="EMBL" id="HBHW01021257">
    <property type="protein sequence ID" value="CAE0048423.1"/>
    <property type="molecule type" value="Transcribed_RNA"/>
</dbReference>